<keyword evidence="2" id="KW-1003">Cell membrane</keyword>
<dbReference type="GO" id="GO:0022857">
    <property type="term" value="F:transmembrane transporter activity"/>
    <property type="evidence" value="ECO:0007669"/>
    <property type="project" value="TreeGrafter"/>
</dbReference>
<evidence type="ECO:0000313" key="11">
    <source>
        <dbReference type="Proteomes" id="UP000321629"/>
    </source>
</evidence>
<dbReference type="Proteomes" id="UP000321629">
    <property type="component" value="Unassembled WGS sequence"/>
</dbReference>
<dbReference type="InterPro" id="IPR050250">
    <property type="entry name" value="Macrolide_Exporter_MacB"/>
</dbReference>
<keyword evidence="4 7" id="KW-1133">Transmembrane helix</keyword>
<comment type="subcellular location">
    <subcellularLocation>
        <location evidence="1">Cell membrane</location>
        <topology evidence="1">Multi-pass membrane protein</topology>
    </subcellularLocation>
</comment>
<keyword evidence="3 7" id="KW-0812">Transmembrane</keyword>
<dbReference type="RefSeq" id="WP_147555178.1">
    <property type="nucleotide sequence ID" value="NZ_VOWJ01000014.1"/>
</dbReference>
<dbReference type="InterPro" id="IPR003838">
    <property type="entry name" value="ABC3_permease_C"/>
</dbReference>
<evidence type="ECO:0000256" key="6">
    <source>
        <dbReference type="ARBA" id="ARBA00038076"/>
    </source>
</evidence>
<evidence type="ECO:0000256" key="4">
    <source>
        <dbReference type="ARBA" id="ARBA00022989"/>
    </source>
</evidence>
<gene>
    <name evidence="10" type="ORF">FPD38_02295</name>
</gene>
<accession>A0A5C7DVG1</accession>
<name>A0A5C7DVG1_9BACT</name>
<dbReference type="Pfam" id="PF12704">
    <property type="entry name" value="MacB_PCD"/>
    <property type="match status" value="1"/>
</dbReference>
<dbReference type="InterPro" id="IPR025857">
    <property type="entry name" value="MacB_PCD"/>
</dbReference>
<keyword evidence="5 7" id="KW-0472">Membrane</keyword>
<comment type="similarity">
    <text evidence="6">Belongs to the ABC-4 integral membrane protein family.</text>
</comment>
<dbReference type="AlphaFoldDB" id="A0A5C7DVG1"/>
<evidence type="ECO:0000256" key="5">
    <source>
        <dbReference type="ARBA" id="ARBA00023136"/>
    </source>
</evidence>
<evidence type="ECO:0000259" key="8">
    <source>
        <dbReference type="Pfam" id="PF02687"/>
    </source>
</evidence>
<proteinExistence type="inferred from homology"/>
<feature type="domain" description="ABC3 transporter permease C-terminal" evidence="8">
    <location>
        <begin position="250"/>
        <end position="363"/>
    </location>
</feature>
<evidence type="ECO:0000256" key="2">
    <source>
        <dbReference type="ARBA" id="ARBA00022475"/>
    </source>
</evidence>
<dbReference type="PANTHER" id="PTHR30572:SF4">
    <property type="entry name" value="ABC TRANSPORTER PERMEASE YTRF"/>
    <property type="match status" value="1"/>
</dbReference>
<evidence type="ECO:0000256" key="1">
    <source>
        <dbReference type="ARBA" id="ARBA00004651"/>
    </source>
</evidence>
<evidence type="ECO:0000256" key="3">
    <source>
        <dbReference type="ARBA" id="ARBA00022692"/>
    </source>
</evidence>
<organism evidence="10 11">
    <name type="scientific">Campylobacter volucris</name>
    <dbReference type="NCBI Taxonomy" id="1031542"/>
    <lineage>
        <taxon>Bacteria</taxon>
        <taxon>Pseudomonadati</taxon>
        <taxon>Campylobacterota</taxon>
        <taxon>Epsilonproteobacteria</taxon>
        <taxon>Campylobacterales</taxon>
        <taxon>Campylobacteraceae</taxon>
        <taxon>Campylobacter</taxon>
    </lineage>
</organism>
<reference evidence="10 11" key="1">
    <citation type="submission" date="2019-07" db="EMBL/GenBank/DDBJ databases">
        <title>Rapid identification of Enteric Bacteria from Whole Genome Sequences (WGS) using Average Nucleotide Identity (ANI).</title>
        <authorList>
            <person name="Lane C."/>
        </authorList>
    </citation>
    <scope>NUCLEOTIDE SEQUENCE [LARGE SCALE GENOMIC DNA]</scope>
    <source>
        <strain evidence="10 11">2016D-0084</strain>
    </source>
</reference>
<feature type="transmembrane region" description="Helical" evidence="7">
    <location>
        <begin position="246"/>
        <end position="273"/>
    </location>
</feature>
<dbReference type="EMBL" id="VOWJ01000014">
    <property type="protein sequence ID" value="TXE89109.1"/>
    <property type="molecule type" value="Genomic_DNA"/>
</dbReference>
<dbReference type="PANTHER" id="PTHR30572">
    <property type="entry name" value="MEMBRANE COMPONENT OF TRANSPORTER-RELATED"/>
    <property type="match status" value="1"/>
</dbReference>
<dbReference type="GO" id="GO:0005886">
    <property type="term" value="C:plasma membrane"/>
    <property type="evidence" value="ECO:0007669"/>
    <property type="project" value="UniProtKB-SubCell"/>
</dbReference>
<evidence type="ECO:0000256" key="7">
    <source>
        <dbReference type="SAM" id="Phobius"/>
    </source>
</evidence>
<feature type="transmembrane region" description="Helical" evidence="7">
    <location>
        <begin position="21"/>
        <end position="43"/>
    </location>
</feature>
<feature type="domain" description="MacB-like periplasmic core" evidence="9">
    <location>
        <begin position="26"/>
        <end position="194"/>
    </location>
</feature>
<feature type="transmembrane region" description="Helical" evidence="7">
    <location>
        <begin position="294"/>
        <end position="326"/>
    </location>
</feature>
<evidence type="ECO:0000313" key="10">
    <source>
        <dbReference type="EMBL" id="TXE89109.1"/>
    </source>
</evidence>
<comment type="caution">
    <text evidence="10">The sequence shown here is derived from an EMBL/GenBank/DDBJ whole genome shotgun (WGS) entry which is preliminary data.</text>
</comment>
<evidence type="ECO:0000259" key="9">
    <source>
        <dbReference type="Pfam" id="PF12704"/>
    </source>
</evidence>
<protein>
    <submittedName>
        <fullName evidence="10">ABC transporter permease</fullName>
    </submittedName>
</protein>
<feature type="transmembrane region" description="Helical" evidence="7">
    <location>
        <begin position="332"/>
        <end position="354"/>
    </location>
</feature>
<dbReference type="Pfam" id="PF02687">
    <property type="entry name" value="FtsX"/>
    <property type="match status" value="1"/>
</dbReference>
<sequence length="371" mass="41223">MANNFFIQEVFKSLVFSYKRVSVIFIAIFIGAMVSSSFFNIYFDIDTKLSKELKAYGANFIITPKNDEFLSMQEFMQIKENLKAKALTPFLYGFYNLESSSAVVLGTDFSNLKLTKPFIEVLKGSFSLSDFGEDSAFVGIDLAKQLELKIGQELQIYNPEISKVVKVKIKAILRSNDEQDGVLIISLKKAQELASKEVINYAQAVVFGDYEYLNQRAKELSVGKIEAKPISSISISEGLVLDKMKALMALISIVILLISSLSVNTTLSAVIFSRKKEIALHLALGAKQNQILKLFGVEVLILSLGASFIGAFSGYFLANIFGYLIFNASIDFRFISVLFAMVVSLIFAFFASFLPLKKALKINVCENLKGE</sequence>